<gene>
    <name evidence="6" type="ORF">SAMN05216236_104166</name>
</gene>
<dbReference type="AlphaFoldDB" id="A0A1I6ZKF6"/>
<sequence>MFIKQLPISIRGSHKSDVRSQFSALCYRIVRNKPQILLITSRKTGRWIVPKGWPVDGLTPAQSALREAWEEAGVIGKQHDRCLGLYSYKKSSCSLGGVPCVAMVFPVLVKSLSRDFPEKNQRRRKWCAPKKAAAKVCEPELARILRDFDPRILH</sequence>
<dbReference type="EMBL" id="FPAW01000004">
    <property type="protein sequence ID" value="SFT63143.1"/>
    <property type="molecule type" value="Genomic_DNA"/>
</dbReference>
<dbReference type="InterPro" id="IPR000086">
    <property type="entry name" value="NUDIX_hydrolase_dom"/>
</dbReference>
<dbReference type="GO" id="GO:0046872">
    <property type="term" value="F:metal ion binding"/>
    <property type="evidence" value="ECO:0007669"/>
    <property type="project" value="UniProtKB-KW"/>
</dbReference>
<accession>A0A1I6ZKF6</accession>
<evidence type="ECO:0000256" key="2">
    <source>
        <dbReference type="ARBA" id="ARBA00022723"/>
    </source>
</evidence>
<dbReference type="GO" id="GO:0008486">
    <property type="term" value="F:diphosphoinositol-polyphosphate diphosphatase activity"/>
    <property type="evidence" value="ECO:0007669"/>
    <property type="project" value="TreeGrafter"/>
</dbReference>
<dbReference type="GO" id="GO:0071543">
    <property type="term" value="P:diphosphoinositol polyphosphate metabolic process"/>
    <property type="evidence" value="ECO:0007669"/>
    <property type="project" value="TreeGrafter"/>
</dbReference>
<dbReference type="PROSITE" id="PS51462">
    <property type="entry name" value="NUDIX"/>
    <property type="match status" value="1"/>
</dbReference>
<reference evidence="6 7" key="1">
    <citation type="submission" date="2016-10" db="EMBL/GenBank/DDBJ databases">
        <authorList>
            <person name="de Groot N.N."/>
        </authorList>
    </citation>
    <scope>NUCLEOTIDE SEQUENCE [LARGE SCALE GENOMIC DNA]</scope>
    <source>
        <strain evidence="6 7">CGMCC 1.10959</strain>
    </source>
</reference>
<dbReference type="GO" id="GO:1901911">
    <property type="term" value="P:adenosine 5'-(hexahydrogen pentaphosphate) catabolic process"/>
    <property type="evidence" value="ECO:0007669"/>
    <property type="project" value="TreeGrafter"/>
</dbReference>
<dbReference type="Gene3D" id="3.90.79.10">
    <property type="entry name" value="Nucleoside Triphosphate Pyrophosphohydrolase"/>
    <property type="match status" value="1"/>
</dbReference>
<name>A0A1I6ZKF6_9RHOB</name>
<dbReference type="OrthoDB" id="7066910at2"/>
<dbReference type="RefSeq" id="WP_027261577.1">
    <property type="nucleotide sequence ID" value="NZ_FPAW01000004.1"/>
</dbReference>
<dbReference type="GO" id="GO:0034431">
    <property type="term" value="F:bis(5'-adenosyl)-hexaphosphatase activity"/>
    <property type="evidence" value="ECO:0007669"/>
    <property type="project" value="TreeGrafter"/>
</dbReference>
<keyword evidence="2" id="KW-0479">Metal-binding</keyword>
<dbReference type="GO" id="GO:0005737">
    <property type="term" value="C:cytoplasm"/>
    <property type="evidence" value="ECO:0007669"/>
    <property type="project" value="TreeGrafter"/>
</dbReference>
<protein>
    <submittedName>
        <fullName evidence="6">8-oxo-dGTP pyrophosphatase MutT, NUDIX family</fullName>
    </submittedName>
</protein>
<dbReference type="SUPFAM" id="SSF55811">
    <property type="entry name" value="Nudix"/>
    <property type="match status" value="1"/>
</dbReference>
<evidence type="ECO:0000313" key="6">
    <source>
        <dbReference type="EMBL" id="SFT63143.1"/>
    </source>
</evidence>
<organism evidence="6 7">
    <name type="scientific">Sedimentitalea nanhaiensis</name>
    <dbReference type="NCBI Taxonomy" id="999627"/>
    <lineage>
        <taxon>Bacteria</taxon>
        <taxon>Pseudomonadati</taxon>
        <taxon>Pseudomonadota</taxon>
        <taxon>Alphaproteobacteria</taxon>
        <taxon>Rhodobacterales</taxon>
        <taxon>Paracoccaceae</taxon>
        <taxon>Sedimentitalea</taxon>
    </lineage>
</organism>
<dbReference type="GO" id="GO:0034432">
    <property type="term" value="F:bis(5'-adenosyl)-pentaphosphatase activity"/>
    <property type="evidence" value="ECO:0007669"/>
    <property type="project" value="TreeGrafter"/>
</dbReference>
<dbReference type="Proteomes" id="UP000182466">
    <property type="component" value="Unassembled WGS sequence"/>
</dbReference>
<keyword evidence="3" id="KW-0378">Hydrolase</keyword>
<evidence type="ECO:0000256" key="4">
    <source>
        <dbReference type="ARBA" id="ARBA00022842"/>
    </source>
</evidence>
<comment type="cofactor">
    <cofactor evidence="1">
        <name>Mg(2+)</name>
        <dbReference type="ChEBI" id="CHEBI:18420"/>
    </cofactor>
</comment>
<evidence type="ECO:0000256" key="3">
    <source>
        <dbReference type="ARBA" id="ARBA00022801"/>
    </source>
</evidence>
<dbReference type="GO" id="GO:0000298">
    <property type="term" value="F:endopolyphosphatase activity"/>
    <property type="evidence" value="ECO:0007669"/>
    <property type="project" value="TreeGrafter"/>
</dbReference>
<dbReference type="InterPro" id="IPR015797">
    <property type="entry name" value="NUDIX_hydrolase-like_dom_sf"/>
</dbReference>
<evidence type="ECO:0000256" key="1">
    <source>
        <dbReference type="ARBA" id="ARBA00001946"/>
    </source>
</evidence>
<dbReference type="Pfam" id="PF00293">
    <property type="entry name" value="NUDIX"/>
    <property type="match status" value="1"/>
</dbReference>
<dbReference type="STRING" id="999627.SAMN05216236_104166"/>
<dbReference type="GO" id="GO:1901909">
    <property type="term" value="P:diadenosine hexaphosphate catabolic process"/>
    <property type="evidence" value="ECO:0007669"/>
    <property type="project" value="TreeGrafter"/>
</dbReference>
<dbReference type="InterPro" id="IPR047198">
    <property type="entry name" value="DDP-like_NUDIX"/>
</dbReference>
<evidence type="ECO:0000259" key="5">
    <source>
        <dbReference type="PROSITE" id="PS51462"/>
    </source>
</evidence>
<dbReference type="CDD" id="cd04666">
    <property type="entry name" value="NUDIX_DIPP2_like_Nudt4"/>
    <property type="match status" value="1"/>
</dbReference>
<proteinExistence type="predicted"/>
<keyword evidence="4" id="KW-0460">Magnesium</keyword>
<feature type="domain" description="Nudix hydrolase" evidence="5">
    <location>
        <begin position="19"/>
        <end position="149"/>
    </location>
</feature>
<keyword evidence="7" id="KW-1185">Reference proteome</keyword>
<dbReference type="PANTHER" id="PTHR12629:SF0">
    <property type="entry name" value="DIPHOSPHOINOSITOL-POLYPHOSPHATE DIPHOSPHATASE"/>
    <property type="match status" value="1"/>
</dbReference>
<dbReference type="GO" id="GO:1901907">
    <property type="term" value="P:diadenosine pentaphosphate catabolic process"/>
    <property type="evidence" value="ECO:0007669"/>
    <property type="project" value="TreeGrafter"/>
</dbReference>
<dbReference type="PANTHER" id="PTHR12629">
    <property type="entry name" value="DIPHOSPHOINOSITOL POLYPHOSPHATE PHOSPHOHYDROLASE"/>
    <property type="match status" value="1"/>
</dbReference>
<evidence type="ECO:0000313" key="7">
    <source>
        <dbReference type="Proteomes" id="UP000182466"/>
    </source>
</evidence>